<dbReference type="AlphaFoldDB" id="A0A9P2LM28"/>
<dbReference type="GO" id="GO:0000150">
    <property type="term" value="F:DNA strand exchange activity"/>
    <property type="evidence" value="ECO:0007669"/>
    <property type="project" value="InterPro"/>
</dbReference>
<dbReference type="InterPro" id="IPR038109">
    <property type="entry name" value="DNA_bind_recomb_sf"/>
</dbReference>
<dbReference type="InterPro" id="IPR025827">
    <property type="entry name" value="Zn_ribbon_recom_dom"/>
</dbReference>
<accession>A0A9P2LM28</accession>
<dbReference type="Gene3D" id="3.90.1750.20">
    <property type="entry name" value="Putative Large Serine Recombinase, Chain B, Domain 2"/>
    <property type="match status" value="1"/>
</dbReference>
<dbReference type="InterPro" id="IPR050639">
    <property type="entry name" value="SSR_resolvase"/>
</dbReference>
<dbReference type="Pfam" id="PF13408">
    <property type="entry name" value="Zn_ribbon_recom"/>
    <property type="match status" value="1"/>
</dbReference>
<dbReference type="Pfam" id="PF00239">
    <property type="entry name" value="Resolvase"/>
    <property type="match status" value="1"/>
</dbReference>
<sequence length="528" mass="62156">MKKVWNVAIYTRVSTDKKEQSESIPAQIQSLKKWLIEKSSNDKEQIYKLQQIYKDQGFSGSNFKRESFIKMKKDIENGKINMVLTRDLSRFARNYITAGYYLEDYFKNKGVRFVSVLDNVDTIDEVDDIVPFKNILNEMYIKDCSRRTRDGLKQRMIRGSSIASRPLYGYKFHEVHDENVKIIKLIPREDETTKVVKKIFELYIQGFGMGRIATYLNDKGIAPPSALIKNFSRSKFKLWNNNTIRSILTNPKYAGIMVQGRWRKVSYKINKVRPTPKDQWIIGGEFKGIVSKETFEIVQELIKKRSKGFRHKGGNTHLFSGVLKCNECGGSMSYRGDFKGYKCTNSQMGGGRCIAHSIKEEYLIKKIKEDIKRNIYKLNNKKNFYNLAELKVKKNSDYKRKLKDIDKELQILDSKFQRIYFDNLSGIINERNFKSLIACIDNQQQRLISKRKDIENLYLNYNYKEKIYCQYKIQIDKILNFEEIDRFIIESLIDKIIVSENKITKKKNIDVYYKFKEPISIMNPPQHV</sequence>
<evidence type="ECO:0000259" key="1">
    <source>
        <dbReference type="PROSITE" id="PS51736"/>
    </source>
</evidence>
<evidence type="ECO:0000259" key="2">
    <source>
        <dbReference type="PROSITE" id="PS51737"/>
    </source>
</evidence>
<gene>
    <name evidence="3" type="ORF">CLG_B0249</name>
</gene>
<feature type="domain" description="Recombinase" evidence="2">
    <location>
        <begin position="167"/>
        <end position="308"/>
    </location>
</feature>
<comment type="caution">
    <text evidence="3">The sequence shown here is derived from an EMBL/GenBank/DDBJ whole genome shotgun (WGS) entry which is preliminary data.</text>
</comment>
<dbReference type="PANTHER" id="PTHR30461">
    <property type="entry name" value="DNA-INVERTASE FROM LAMBDOID PROPHAGE"/>
    <property type="match status" value="1"/>
</dbReference>
<evidence type="ECO:0000313" key="3">
    <source>
        <dbReference type="EMBL" id="EES92137.1"/>
    </source>
</evidence>
<dbReference type="Proteomes" id="UP000006160">
    <property type="component" value="Unassembled WGS sequence"/>
</dbReference>
<dbReference type="InterPro" id="IPR011109">
    <property type="entry name" value="DNA_bind_recombinase_dom"/>
</dbReference>
<dbReference type="PANTHER" id="PTHR30461:SF23">
    <property type="entry name" value="DNA RECOMBINASE-RELATED"/>
    <property type="match status" value="1"/>
</dbReference>
<dbReference type="Pfam" id="PF07508">
    <property type="entry name" value="Recombinase"/>
    <property type="match status" value="1"/>
</dbReference>
<dbReference type="InterPro" id="IPR006119">
    <property type="entry name" value="Resolv_N"/>
</dbReference>
<dbReference type="SMART" id="SM00857">
    <property type="entry name" value="Resolvase"/>
    <property type="match status" value="1"/>
</dbReference>
<proteinExistence type="predicted"/>
<protein>
    <submittedName>
        <fullName evidence="3">Site-specific recombinase, resolvase family</fullName>
    </submittedName>
</protein>
<organism evidence="3 4">
    <name type="scientific">Clostridium botulinum D str. 1873</name>
    <dbReference type="NCBI Taxonomy" id="592027"/>
    <lineage>
        <taxon>Bacteria</taxon>
        <taxon>Bacillati</taxon>
        <taxon>Bacillota</taxon>
        <taxon>Clostridia</taxon>
        <taxon>Eubacteriales</taxon>
        <taxon>Clostridiaceae</taxon>
        <taxon>Clostridium</taxon>
    </lineage>
</organism>
<dbReference type="InterPro" id="IPR036162">
    <property type="entry name" value="Resolvase-like_N_sf"/>
</dbReference>
<dbReference type="GO" id="GO:0003677">
    <property type="term" value="F:DNA binding"/>
    <property type="evidence" value="ECO:0007669"/>
    <property type="project" value="InterPro"/>
</dbReference>
<evidence type="ECO:0000313" key="4">
    <source>
        <dbReference type="Proteomes" id="UP000006160"/>
    </source>
</evidence>
<dbReference type="PROSITE" id="PS51737">
    <property type="entry name" value="RECOMBINASE_DNA_BIND"/>
    <property type="match status" value="1"/>
</dbReference>
<name>A0A9P2LM28_CLOBO</name>
<dbReference type="RefSeq" id="WP_004443655.1">
    <property type="nucleotide sequence ID" value="NZ_ACSJ01000001.1"/>
</dbReference>
<dbReference type="EMBL" id="ACSJ01000001">
    <property type="protein sequence ID" value="EES92137.1"/>
    <property type="molecule type" value="Genomic_DNA"/>
</dbReference>
<dbReference type="SUPFAM" id="SSF53041">
    <property type="entry name" value="Resolvase-like"/>
    <property type="match status" value="1"/>
</dbReference>
<dbReference type="PROSITE" id="PS51736">
    <property type="entry name" value="RECOMBINASES_3"/>
    <property type="match status" value="1"/>
</dbReference>
<feature type="domain" description="Resolvase/invertase-type recombinase catalytic" evidence="1">
    <location>
        <begin position="6"/>
        <end position="159"/>
    </location>
</feature>
<reference evidence="3 4" key="1">
    <citation type="submission" date="2009-10" db="EMBL/GenBank/DDBJ databases">
        <authorList>
            <person name="Shrivastava S."/>
            <person name="Brinkac L.B."/>
            <person name="Brown J.L."/>
            <person name="Bruce D.B."/>
            <person name="Detter C."/>
            <person name="Green L.D."/>
            <person name="Munk C.A."/>
            <person name="Rogers Y.C."/>
            <person name="Tapia R."/>
            <person name="Saunders E.S."/>
            <person name="Sims D.R."/>
            <person name="Smith L.A."/>
            <person name="Smith T.J."/>
            <person name="Sutton G."/>
            <person name="Brettin T."/>
        </authorList>
    </citation>
    <scope>NUCLEOTIDE SEQUENCE [LARGE SCALE GENOMIC DNA]</scope>
    <source>
        <strain evidence="4">D str. 1873</strain>
    </source>
</reference>
<dbReference type="Gene3D" id="3.40.50.1390">
    <property type="entry name" value="Resolvase, N-terminal catalytic domain"/>
    <property type="match status" value="1"/>
</dbReference>